<gene>
    <name evidence="6" type="ORF">FSB_LOCUS6626</name>
</gene>
<evidence type="ECO:0000259" key="5">
    <source>
        <dbReference type="PROSITE" id="PS50994"/>
    </source>
</evidence>
<proteinExistence type="predicted"/>
<keyword evidence="2" id="KW-0378">Hydrolase</keyword>
<dbReference type="InterPro" id="IPR057670">
    <property type="entry name" value="SH3_retrovirus"/>
</dbReference>
<evidence type="ECO:0000313" key="6">
    <source>
        <dbReference type="EMBL" id="SPC78744.1"/>
    </source>
</evidence>
<feature type="compositionally biased region" description="Pro residues" evidence="3">
    <location>
        <begin position="197"/>
        <end position="209"/>
    </location>
</feature>
<keyword evidence="4" id="KW-1133">Transmembrane helix</keyword>
<dbReference type="EMBL" id="OIVN01000347">
    <property type="protein sequence ID" value="SPC78744.1"/>
    <property type="molecule type" value="Genomic_DNA"/>
</dbReference>
<dbReference type="InterPro" id="IPR036397">
    <property type="entry name" value="RNaseH_sf"/>
</dbReference>
<evidence type="ECO:0000256" key="3">
    <source>
        <dbReference type="SAM" id="MobiDB-lite"/>
    </source>
</evidence>
<dbReference type="GO" id="GO:0016787">
    <property type="term" value="F:hydrolase activity"/>
    <property type="evidence" value="ECO:0007669"/>
    <property type="project" value="UniProtKB-KW"/>
</dbReference>
<feature type="transmembrane region" description="Helical" evidence="4">
    <location>
        <begin position="578"/>
        <end position="604"/>
    </location>
</feature>
<reference evidence="6" key="1">
    <citation type="submission" date="2018-02" db="EMBL/GenBank/DDBJ databases">
        <authorList>
            <person name="Cohen D.B."/>
            <person name="Kent A.D."/>
        </authorList>
    </citation>
    <scope>NUCLEOTIDE SEQUENCE</scope>
</reference>
<feature type="transmembrane region" description="Helical" evidence="4">
    <location>
        <begin position="666"/>
        <end position="686"/>
    </location>
</feature>
<dbReference type="InterPro" id="IPR012337">
    <property type="entry name" value="RNaseH-like_sf"/>
</dbReference>
<feature type="compositionally biased region" description="Low complexity" evidence="3">
    <location>
        <begin position="187"/>
        <end position="196"/>
    </location>
</feature>
<dbReference type="GO" id="GO:0046872">
    <property type="term" value="F:metal ion binding"/>
    <property type="evidence" value="ECO:0007669"/>
    <property type="project" value="UniProtKB-KW"/>
</dbReference>
<dbReference type="PANTHER" id="PTHR42648">
    <property type="entry name" value="TRANSPOSASE, PUTATIVE-RELATED"/>
    <property type="match status" value="1"/>
</dbReference>
<evidence type="ECO:0000256" key="4">
    <source>
        <dbReference type="SAM" id="Phobius"/>
    </source>
</evidence>
<keyword evidence="1" id="KW-0479">Metal-binding</keyword>
<sequence>MQDFFHSNGMEHQTSCVDTPQQNGVVERKHRHLLEVARALRFQAHLPLTFWGECILTATYLINLIPTPLLSHRTPYEVLFNKIPTYDHLRVFGCLCYAHNHSKPRDKFATRAYRCIFVGYPYGQRGYKVYDLDRHIIFTSRDVTFYETNFPYASIPTPPSSTPVIPLPILDEADPLPSPLPTPLLSPPSDSSTVPMPNNPTPPLPPPRPQRNRQLPRHLHDFVLDPTHAASQSATSGIAHPISHYVSYNKFSPSHTAYLAAITSNDEPTSFSQAVKNPQWREAMANEIAALEANNTWTLETLPPGKRPIPSKWVYKIKYKPDGTIERHKARLVAKGYTQVEGLDYHETFAPVAKLVTVRCLLAVAAIRNWELHQLDVNNAFLHGDLHEEVYMTIPQGFSRTNDSRVCRLRKSLYGLKQASRNWFEKFTSSIKNFGFRQSGSDYSLFTSCQGTSFIAILIYVDDVIIAGNDSHRISSLKNYLHSQFRIKDLGPLKYFLGIEVARSSTGIVLSQRKYTLDILTESGMLGARPCSFPMEQQHKLSTDSGPSLPDPAQYRRLVGRLLYLTITRPDICYSVNILTLVTVSGLGFSHCLGVGLTVGLPWVSAPIWTWVGLHPVGHRWSRGFEVGLGFWGCCGFGVTVALMWGCRGFGVVVGLPWGCRGSALGLLWVWGCCGSAVGLPWVWGCHGEILARLIKQKEDSGLIKGVKLASNALASHCLAMQTIEARGLGQRVEMQMSLLDGVGYLIKSVAQATSVYGMSSFKLPKKLCAKLDAIVCKFWWNPRKEGNKFFTPIAWVDLCQPLREGGLGFRLVGSRENILVWRDPWIPDLPSYLPSPHESTDTSQVLAVDQLMTIGKNDWNVDKLKELFDDATVLVIKNIPYWSPSQYDGWVWLKTSNGDFSVKSAYRELNHQDHMNQDNEVKASIWKTSIHDRFKMLLWRIASNLLPTSCSMARFNPNVNTTCCLCDLLLETSLHIFWECSLAKALWYDSEWGIRIDSFPLVNPLSLITFILSPPTSFRLDSIASERFLLGGAVILDQIWKTRNRKLYEDYNGEVNHVSREIKNKIKEHWSCRKSSRA</sequence>
<protein>
    <recommendedName>
        <fullName evidence="5">Integrase catalytic domain-containing protein</fullName>
    </recommendedName>
</protein>
<dbReference type="Pfam" id="PF25597">
    <property type="entry name" value="SH3_retrovirus"/>
    <property type="match status" value="1"/>
</dbReference>
<accession>A0A2N9EVW5</accession>
<dbReference type="Pfam" id="PF07727">
    <property type="entry name" value="RVT_2"/>
    <property type="match status" value="1"/>
</dbReference>
<evidence type="ECO:0000256" key="2">
    <source>
        <dbReference type="ARBA" id="ARBA00022801"/>
    </source>
</evidence>
<name>A0A2N9EVW5_FAGSY</name>
<dbReference type="SUPFAM" id="SSF56672">
    <property type="entry name" value="DNA/RNA polymerases"/>
    <property type="match status" value="1"/>
</dbReference>
<dbReference type="InterPro" id="IPR043502">
    <property type="entry name" value="DNA/RNA_pol_sf"/>
</dbReference>
<dbReference type="GO" id="GO:0003676">
    <property type="term" value="F:nucleic acid binding"/>
    <property type="evidence" value="ECO:0007669"/>
    <property type="project" value="InterPro"/>
</dbReference>
<dbReference type="InterPro" id="IPR026960">
    <property type="entry name" value="RVT-Znf"/>
</dbReference>
<dbReference type="InterPro" id="IPR039537">
    <property type="entry name" value="Retrotran_Ty1/copia-like"/>
</dbReference>
<dbReference type="InterPro" id="IPR001584">
    <property type="entry name" value="Integrase_cat-core"/>
</dbReference>
<feature type="region of interest" description="Disordered" evidence="3">
    <location>
        <begin position="178"/>
        <end position="213"/>
    </location>
</feature>
<evidence type="ECO:0000256" key="1">
    <source>
        <dbReference type="ARBA" id="ARBA00022723"/>
    </source>
</evidence>
<dbReference type="GO" id="GO:0015074">
    <property type="term" value="P:DNA integration"/>
    <property type="evidence" value="ECO:0007669"/>
    <property type="project" value="InterPro"/>
</dbReference>
<organism evidence="6">
    <name type="scientific">Fagus sylvatica</name>
    <name type="common">Beechnut</name>
    <dbReference type="NCBI Taxonomy" id="28930"/>
    <lineage>
        <taxon>Eukaryota</taxon>
        <taxon>Viridiplantae</taxon>
        <taxon>Streptophyta</taxon>
        <taxon>Embryophyta</taxon>
        <taxon>Tracheophyta</taxon>
        <taxon>Spermatophyta</taxon>
        <taxon>Magnoliopsida</taxon>
        <taxon>eudicotyledons</taxon>
        <taxon>Gunneridae</taxon>
        <taxon>Pentapetalae</taxon>
        <taxon>rosids</taxon>
        <taxon>fabids</taxon>
        <taxon>Fagales</taxon>
        <taxon>Fagaceae</taxon>
        <taxon>Fagus</taxon>
    </lineage>
</organism>
<dbReference type="Pfam" id="PF13966">
    <property type="entry name" value="zf-RVT"/>
    <property type="match status" value="1"/>
</dbReference>
<dbReference type="InterPro" id="IPR013103">
    <property type="entry name" value="RVT_2"/>
</dbReference>
<feature type="domain" description="Integrase catalytic" evidence="5">
    <location>
        <begin position="1"/>
        <end position="83"/>
    </location>
</feature>
<dbReference type="AlphaFoldDB" id="A0A2N9EVW5"/>
<dbReference type="Gene3D" id="3.30.420.10">
    <property type="entry name" value="Ribonuclease H-like superfamily/Ribonuclease H"/>
    <property type="match status" value="1"/>
</dbReference>
<dbReference type="PROSITE" id="PS50994">
    <property type="entry name" value="INTEGRASE"/>
    <property type="match status" value="1"/>
</dbReference>
<keyword evidence="4" id="KW-0472">Membrane</keyword>
<dbReference type="SUPFAM" id="SSF53098">
    <property type="entry name" value="Ribonuclease H-like"/>
    <property type="match status" value="1"/>
</dbReference>
<dbReference type="PANTHER" id="PTHR42648:SF31">
    <property type="entry name" value="RNA-DIRECTED DNA POLYMERASE"/>
    <property type="match status" value="1"/>
</dbReference>
<keyword evidence="4" id="KW-0812">Transmembrane</keyword>
<feature type="transmembrane region" description="Helical" evidence="4">
    <location>
        <begin position="625"/>
        <end position="646"/>
    </location>
</feature>